<evidence type="ECO:0000313" key="9">
    <source>
        <dbReference type="EMBL" id="AHC13797.1"/>
    </source>
</evidence>
<evidence type="ECO:0000256" key="2">
    <source>
        <dbReference type="ARBA" id="ARBA00022692"/>
    </source>
</evidence>
<name>V5WDC8_9SPIO</name>
<evidence type="ECO:0000256" key="1">
    <source>
        <dbReference type="ARBA" id="ARBA00004651"/>
    </source>
</evidence>
<dbReference type="Gene3D" id="3.40.50.300">
    <property type="entry name" value="P-loop containing nucleotide triphosphate hydrolases"/>
    <property type="match status" value="2"/>
</dbReference>
<dbReference type="GO" id="GO:0016887">
    <property type="term" value="F:ATP hydrolysis activity"/>
    <property type="evidence" value="ECO:0007669"/>
    <property type="project" value="InterPro"/>
</dbReference>
<evidence type="ECO:0000256" key="3">
    <source>
        <dbReference type="ARBA" id="ARBA00022741"/>
    </source>
</evidence>
<evidence type="ECO:0000256" key="4">
    <source>
        <dbReference type="ARBA" id="ARBA00022840"/>
    </source>
</evidence>
<dbReference type="InterPro" id="IPR003593">
    <property type="entry name" value="AAA+_ATPase"/>
</dbReference>
<dbReference type="SMART" id="SM00382">
    <property type="entry name" value="AAA"/>
    <property type="match status" value="1"/>
</dbReference>
<dbReference type="GO" id="GO:0005886">
    <property type="term" value="C:plasma membrane"/>
    <property type="evidence" value="ECO:0007669"/>
    <property type="project" value="UniProtKB-SubCell"/>
</dbReference>
<dbReference type="PROSITE" id="PS50893">
    <property type="entry name" value="ABC_TRANSPORTER_2"/>
    <property type="match status" value="1"/>
</dbReference>
<dbReference type="AlphaFoldDB" id="V5WDC8"/>
<dbReference type="STRING" id="1307761.L21SP2_0361"/>
<dbReference type="PANTHER" id="PTHR24221:SF397">
    <property type="entry name" value="ABC TRANSPORTER, ATP-BINDING TRANSMEMBRANE PROTEIN"/>
    <property type="match status" value="1"/>
</dbReference>
<dbReference type="InterPro" id="IPR027417">
    <property type="entry name" value="P-loop_NTPase"/>
</dbReference>
<feature type="domain" description="ABC transporter" evidence="8">
    <location>
        <begin position="110"/>
        <end position="280"/>
    </location>
</feature>
<keyword evidence="10" id="KW-1185">Reference proteome</keyword>
<dbReference type="Pfam" id="PF00005">
    <property type="entry name" value="ABC_tran"/>
    <property type="match status" value="1"/>
</dbReference>
<dbReference type="PATRIC" id="fig|1307761.3.peg.362"/>
<dbReference type="PANTHER" id="PTHR24221">
    <property type="entry name" value="ATP-BINDING CASSETTE SUB-FAMILY B"/>
    <property type="match status" value="1"/>
</dbReference>
<sequence>MAFRDFSILITHTYSKLYPAFLTAASSSLVFIIPAAVVLHQTDGAGESFIPMVLLFLVVGGGFFFPLLKLMFMFGNLNQISIGTERIGRILDTGEIPESAGDANPADTSIEFDHVSFAYEETTVLDDVSFRAELGTITALVGPSGAGKTTMGLLAAAKAAQCHEFIEELPRGYATLVGEGGTYLSGGEQRVGIARAILKNAPIVVFDEATAYADPENEGKILSALSHLIQEKTVIVIAHRLSTITSADQIIVVNEGRIEERGTHDALVAAGGLYGSMWDTYSRAREWKIEQ</sequence>
<accession>V5WDC8</accession>
<reference evidence="9 10" key="1">
    <citation type="journal article" date="2015" name="Stand. Genomic Sci.">
        <title>Complete genome sequence and description of Salinispira pacifica gen. nov., sp. nov., a novel spirochaete isolated form a hypersaline microbial mat.</title>
        <authorList>
            <person name="Ben Hania W."/>
            <person name="Joseph M."/>
            <person name="Schumann P."/>
            <person name="Bunk B."/>
            <person name="Fiebig A."/>
            <person name="Sproer C."/>
            <person name="Klenk H.P."/>
            <person name="Fardeau M.L."/>
            <person name="Spring S."/>
        </authorList>
    </citation>
    <scope>NUCLEOTIDE SEQUENCE [LARGE SCALE GENOMIC DNA]</scope>
    <source>
        <strain evidence="9 10">L21-RPul-D2</strain>
    </source>
</reference>
<keyword evidence="4 9" id="KW-0067">ATP-binding</keyword>
<dbReference type="eggNOG" id="COG1132">
    <property type="taxonomic scope" value="Bacteria"/>
</dbReference>
<dbReference type="GO" id="GO:0005524">
    <property type="term" value="F:ATP binding"/>
    <property type="evidence" value="ECO:0007669"/>
    <property type="project" value="UniProtKB-KW"/>
</dbReference>
<dbReference type="KEGG" id="slr:L21SP2_0361"/>
<dbReference type="Proteomes" id="UP000018680">
    <property type="component" value="Chromosome"/>
</dbReference>
<keyword evidence="3" id="KW-0547">Nucleotide-binding</keyword>
<dbReference type="InterPro" id="IPR003439">
    <property type="entry name" value="ABC_transporter-like_ATP-bd"/>
</dbReference>
<evidence type="ECO:0000313" key="10">
    <source>
        <dbReference type="Proteomes" id="UP000018680"/>
    </source>
</evidence>
<dbReference type="SUPFAM" id="SSF90123">
    <property type="entry name" value="ABC transporter transmembrane region"/>
    <property type="match status" value="1"/>
</dbReference>
<proteinExistence type="predicted"/>
<evidence type="ECO:0000259" key="8">
    <source>
        <dbReference type="PROSITE" id="PS50893"/>
    </source>
</evidence>
<feature type="transmembrane region" description="Helical" evidence="7">
    <location>
        <begin position="21"/>
        <end position="42"/>
    </location>
</feature>
<evidence type="ECO:0000256" key="5">
    <source>
        <dbReference type="ARBA" id="ARBA00022989"/>
    </source>
</evidence>
<evidence type="ECO:0000256" key="6">
    <source>
        <dbReference type="ARBA" id="ARBA00023136"/>
    </source>
</evidence>
<comment type="subcellular location">
    <subcellularLocation>
        <location evidence="1">Cell membrane</location>
        <topology evidence="1">Multi-pass membrane protein</topology>
    </subcellularLocation>
</comment>
<keyword evidence="6 7" id="KW-0472">Membrane</keyword>
<dbReference type="EMBL" id="CP006939">
    <property type="protein sequence ID" value="AHC13797.1"/>
    <property type="molecule type" value="Genomic_DNA"/>
</dbReference>
<feature type="transmembrane region" description="Helical" evidence="7">
    <location>
        <begin position="48"/>
        <end position="68"/>
    </location>
</feature>
<organism evidence="9 10">
    <name type="scientific">Salinispira pacifica</name>
    <dbReference type="NCBI Taxonomy" id="1307761"/>
    <lineage>
        <taxon>Bacteria</taxon>
        <taxon>Pseudomonadati</taxon>
        <taxon>Spirochaetota</taxon>
        <taxon>Spirochaetia</taxon>
        <taxon>Spirochaetales</taxon>
        <taxon>Spirochaetaceae</taxon>
        <taxon>Salinispira</taxon>
    </lineage>
</organism>
<dbReference type="InterPro" id="IPR039421">
    <property type="entry name" value="Type_1_exporter"/>
</dbReference>
<dbReference type="SUPFAM" id="SSF52540">
    <property type="entry name" value="P-loop containing nucleoside triphosphate hydrolases"/>
    <property type="match status" value="1"/>
</dbReference>
<keyword evidence="2 7" id="KW-0812">Transmembrane</keyword>
<keyword evidence="5 7" id="KW-1133">Transmembrane helix</keyword>
<protein>
    <submittedName>
        <fullName evidence="9">ABC transporter ATP-binding protein</fullName>
    </submittedName>
</protein>
<evidence type="ECO:0000256" key="7">
    <source>
        <dbReference type="SAM" id="Phobius"/>
    </source>
</evidence>
<gene>
    <name evidence="9" type="ORF">L21SP2_0361</name>
</gene>
<dbReference type="InterPro" id="IPR036640">
    <property type="entry name" value="ABC1_TM_sf"/>
</dbReference>
<dbReference type="HOGENOM" id="CLU_000604_1_9_12"/>
<dbReference type="GO" id="GO:0034040">
    <property type="term" value="F:ATPase-coupled lipid transmembrane transporter activity"/>
    <property type="evidence" value="ECO:0007669"/>
    <property type="project" value="TreeGrafter"/>
</dbReference>